<proteinExistence type="predicted"/>
<accession>A0A4U0NJ28</accession>
<dbReference type="RefSeq" id="WP_136903525.1">
    <property type="nucleotide sequence ID" value="NZ_SUME01000015.1"/>
</dbReference>
<reference evidence="1 2" key="1">
    <citation type="submission" date="2019-04" db="EMBL/GenBank/DDBJ databases">
        <title>Sphingobacterium olei sp. nov., isolated from oil-contaminated soil.</title>
        <authorList>
            <person name="Liu B."/>
        </authorList>
    </citation>
    <scope>NUCLEOTIDE SEQUENCE [LARGE SCALE GENOMIC DNA]</scope>
    <source>
        <strain evidence="1 2">HAL-9</strain>
    </source>
</reference>
<comment type="caution">
    <text evidence="1">The sequence shown here is derived from an EMBL/GenBank/DDBJ whole genome shotgun (WGS) entry which is preliminary data.</text>
</comment>
<sequence>MEKKIILLVSTIGYLLFAPSLFSQVRNDNEALLPAEGVIQEATWGTYLLENSAANRRIRLGVSNDGYTRAEIFLENNNTSHGRIYFKTINTHTPAAIRMTIQSNGNVGIGTTNPTDKLAVNGNIRAKEIKVETANWPDYVFQDGYEGMSLPEIELFIRQNGHLPEMPSASEVEKEGISLGKMNKLLLKKIEELTLLLIEKNREIEYQGKEITEMKDSIKQVENWIEKND</sequence>
<dbReference type="OrthoDB" id="657976at2"/>
<evidence type="ECO:0000313" key="1">
    <source>
        <dbReference type="EMBL" id="TJZ49894.1"/>
    </source>
</evidence>
<gene>
    <name evidence="1" type="ORF">FAZ15_21975</name>
</gene>
<dbReference type="EMBL" id="SUME01000015">
    <property type="protein sequence ID" value="TJZ49894.1"/>
    <property type="molecule type" value="Genomic_DNA"/>
</dbReference>
<dbReference type="AlphaFoldDB" id="A0A4U0NJ28"/>
<dbReference type="Proteomes" id="UP000306808">
    <property type="component" value="Unassembled WGS sequence"/>
</dbReference>
<evidence type="ECO:0000313" key="2">
    <source>
        <dbReference type="Proteomes" id="UP000306808"/>
    </source>
</evidence>
<protein>
    <submittedName>
        <fullName evidence="1">Uncharacterized protein</fullName>
    </submittedName>
</protein>
<organism evidence="1 2">
    <name type="scientific">Sphingobacterium olei</name>
    <dbReference type="NCBI Taxonomy" id="2571155"/>
    <lineage>
        <taxon>Bacteria</taxon>
        <taxon>Pseudomonadati</taxon>
        <taxon>Bacteroidota</taxon>
        <taxon>Sphingobacteriia</taxon>
        <taxon>Sphingobacteriales</taxon>
        <taxon>Sphingobacteriaceae</taxon>
        <taxon>Sphingobacterium</taxon>
    </lineage>
</organism>
<name>A0A4U0NJ28_9SPHI</name>
<keyword evidence="2" id="KW-1185">Reference proteome</keyword>